<organism evidence="2 3">
    <name type="scientific">Deinococcus carri</name>
    <dbReference type="NCBI Taxonomy" id="1211323"/>
    <lineage>
        <taxon>Bacteria</taxon>
        <taxon>Thermotogati</taxon>
        <taxon>Deinococcota</taxon>
        <taxon>Deinococci</taxon>
        <taxon>Deinococcales</taxon>
        <taxon>Deinococcaceae</taxon>
        <taxon>Deinococcus</taxon>
    </lineage>
</organism>
<dbReference type="SUPFAM" id="SSF47413">
    <property type="entry name" value="lambda repressor-like DNA-binding domains"/>
    <property type="match status" value="1"/>
</dbReference>
<dbReference type="InterPro" id="IPR010982">
    <property type="entry name" value="Lambda_DNA-bd_dom_sf"/>
</dbReference>
<dbReference type="CDD" id="cd00093">
    <property type="entry name" value="HTH_XRE"/>
    <property type="match status" value="1"/>
</dbReference>
<feature type="domain" description="HTH cro/C1-type" evidence="1">
    <location>
        <begin position="16"/>
        <end position="71"/>
    </location>
</feature>
<dbReference type="InterPro" id="IPR001387">
    <property type="entry name" value="Cro/C1-type_HTH"/>
</dbReference>
<evidence type="ECO:0000259" key="1">
    <source>
        <dbReference type="PROSITE" id="PS50943"/>
    </source>
</evidence>
<proteinExistence type="predicted"/>
<accession>A0ABP9WFP5</accession>
<dbReference type="EMBL" id="BAABRP010000027">
    <property type="protein sequence ID" value="GAA5514913.1"/>
    <property type="molecule type" value="Genomic_DNA"/>
</dbReference>
<protein>
    <recommendedName>
        <fullName evidence="1">HTH cro/C1-type domain-containing protein</fullName>
    </recommendedName>
</protein>
<evidence type="ECO:0000313" key="2">
    <source>
        <dbReference type="EMBL" id="GAA5514913.1"/>
    </source>
</evidence>
<reference evidence="2 3" key="1">
    <citation type="submission" date="2024-02" db="EMBL/GenBank/DDBJ databases">
        <title>Deinococcus carri NBRC 110142.</title>
        <authorList>
            <person name="Ichikawa N."/>
            <person name="Katano-Makiyama Y."/>
            <person name="Hidaka K."/>
        </authorList>
    </citation>
    <scope>NUCLEOTIDE SEQUENCE [LARGE SCALE GENOMIC DNA]</scope>
    <source>
        <strain evidence="2 3">NBRC 110142</strain>
    </source>
</reference>
<dbReference type="Pfam" id="PF01381">
    <property type="entry name" value="HTH_3"/>
    <property type="match status" value="1"/>
</dbReference>
<dbReference type="Gene3D" id="1.10.260.40">
    <property type="entry name" value="lambda repressor-like DNA-binding domains"/>
    <property type="match status" value="1"/>
</dbReference>
<evidence type="ECO:0000313" key="3">
    <source>
        <dbReference type="Proteomes" id="UP001401887"/>
    </source>
</evidence>
<dbReference type="RefSeq" id="WP_345468187.1">
    <property type="nucleotide sequence ID" value="NZ_BAABRP010000027.1"/>
</dbReference>
<keyword evidence="3" id="KW-1185">Reference proteome</keyword>
<comment type="caution">
    <text evidence="2">The sequence shown here is derived from an EMBL/GenBank/DDBJ whole genome shotgun (WGS) entry which is preliminary data.</text>
</comment>
<sequence>MEEHSVGPKTYGLSQLQALRKWRRMTQQELSEASGVALSTIQKQERGNLEDAAVSVAGPLAKALAVPIEALWDTAFSKELLEQGESIPA</sequence>
<name>A0ABP9WFP5_9DEIO</name>
<dbReference type="SMART" id="SM00530">
    <property type="entry name" value="HTH_XRE"/>
    <property type="match status" value="1"/>
</dbReference>
<gene>
    <name evidence="2" type="ORF">Dcar01_03677</name>
</gene>
<dbReference type="PROSITE" id="PS50943">
    <property type="entry name" value="HTH_CROC1"/>
    <property type="match status" value="1"/>
</dbReference>
<dbReference type="Proteomes" id="UP001401887">
    <property type="component" value="Unassembled WGS sequence"/>
</dbReference>